<reference evidence="1 2" key="1">
    <citation type="submission" date="2015-04" db="EMBL/GenBank/DDBJ databases">
        <title>Complete Genome Sequence of Kosmotoga pacifica SLHLJ1.</title>
        <authorList>
            <person name="Jiang L.J."/>
            <person name="Shao Z.Z."/>
            <person name="Jebbar M."/>
        </authorList>
    </citation>
    <scope>NUCLEOTIDE SEQUENCE [LARGE SCALE GENOMIC DNA]</scope>
    <source>
        <strain evidence="1 2">SLHLJ1</strain>
    </source>
</reference>
<keyword evidence="2" id="KW-1185">Reference proteome</keyword>
<dbReference type="STRING" id="1330330.IX53_06675"/>
<gene>
    <name evidence="1" type="ORF">IX53_06675</name>
</gene>
<dbReference type="EMBL" id="CP011232">
    <property type="protein sequence ID" value="AKI97551.1"/>
    <property type="molecule type" value="Genomic_DNA"/>
</dbReference>
<accession>A0A0G2ZBV2</accession>
<dbReference type="Proteomes" id="UP000035159">
    <property type="component" value="Chromosome"/>
</dbReference>
<protein>
    <recommendedName>
        <fullName evidence="3">WYL domain-containing protein</fullName>
    </recommendedName>
</protein>
<dbReference type="OrthoDB" id="43316at2"/>
<proteinExistence type="predicted"/>
<evidence type="ECO:0008006" key="3">
    <source>
        <dbReference type="Google" id="ProtNLM"/>
    </source>
</evidence>
<dbReference type="PATRIC" id="fig|1330330.3.peg.1353"/>
<dbReference type="AlphaFoldDB" id="A0A0G2ZBV2"/>
<evidence type="ECO:0000313" key="2">
    <source>
        <dbReference type="Proteomes" id="UP000035159"/>
    </source>
</evidence>
<name>A0A0G2ZBV2_9BACT</name>
<sequence>MTDRTRIIWLHRKLLKGEYPSLREMALVFKISIRQAEREIGYFRKIFRAPLKYSRKYGGYYYSEPFEFPLLFNSGIPDRRKSPVASAFERAIANREKLFMRLNDKSGIFIPYYYNASRESLIGRFEDSMQVMEIILGELKLVKIIDKQHYEVPIFNSEKTFPLKVKRAKVRLGSEFITLIYETLQDVIQWLLENKKAKPTMISPKRLIKELLAISRTIEKAVDIHTH</sequence>
<dbReference type="KEGG" id="kpf:IX53_06675"/>
<organism evidence="1 2">
    <name type="scientific">Kosmotoga pacifica</name>
    <dbReference type="NCBI Taxonomy" id="1330330"/>
    <lineage>
        <taxon>Bacteria</taxon>
        <taxon>Thermotogati</taxon>
        <taxon>Thermotogota</taxon>
        <taxon>Thermotogae</taxon>
        <taxon>Kosmotogales</taxon>
        <taxon>Kosmotogaceae</taxon>
        <taxon>Kosmotoga</taxon>
    </lineage>
</organism>
<dbReference type="RefSeq" id="WP_047754686.1">
    <property type="nucleotide sequence ID" value="NZ_CAJUHA010000014.1"/>
</dbReference>
<evidence type="ECO:0000313" key="1">
    <source>
        <dbReference type="EMBL" id="AKI97551.1"/>
    </source>
</evidence>